<reference evidence="2" key="1">
    <citation type="submission" date="2023-06" db="EMBL/GenBank/DDBJ databases">
        <title>Survivors Of The Sea: Transcriptome response of Skeletonema marinoi to long-term dormancy.</title>
        <authorList>
            <person name="Pinder M.I.M."/>
            <person name="Kourtchenko O."/>
            <person name="Robertson E.K."/>
            <person name="Larsson T."/>
            <person name="Maumus F."/>
            <person name="Osuna-Cruz C.M."/>
            <person name="Vancaester E."/>
            <person name="Stenow R."/>
            <person name="Vandepoele K."/>
            <person name="Ploug H."/>
            <person name="Bruchert V."/>
            <person name="Godhe A."/>
            <person name="Topel M."/>
        </authorList>
    </citation>
    <scope>NUCLEOTIDE SEQUENCE</scope>
    <source>
        <strain evidence="2">R05AC</strain>
    </source>
</reference>
<organism evidence="2 3">
    <name type="scientific">Skeletonema marinoi</name>
    <dbReference type="NCBI Taxonomy" id="267567"/>
    <lineage>
        <taxon>Eukaryota</taxon>
        <taxon>Sar</taxon>
        <taxon>Stramenopiles</taxon>
        <taxon>Ochrophyta</taxon>
        <taxon>Bacillariophyta</taxon>
        <taxon>Coscinodiscophyceae</taxon>
        <taxon>Thalassiosirophycidae</taxon>
        <taxon>Thalassiosirales</taxon>
        <taxon>Skeletonemataceae</taxon>
        <taxon>Skeletonema</taxon>
        <taxon>Skeletonema marinoi-dohrnii complex</taxon>
    </lineage>
</organism>
<keyword evidence="1" id="KW-0812">Transmembrane</keyword>
<keyword evidence="1" id="KW-1133">Transmembrane helix</keyword>
<keyword evidence="3" id="KW-1185">Reference proteome</keyword>
<keyword evidence="1" id="KW-0472">Membrane</keyword>
<name>A0AAD8Y9R5_9STRA</name>
<sequence length="398" mass="45173">MDPPAADKYLSRSTSSSRLWRSSKNAPVTGIVKGERQRLNYRRYCSQNGQNKMFLHRLCLCVILSALAPFVCFQFYFLYKLTNGKEDATERIAYQLGTRGDAIPEPEISPLDHFVPLPLPAEVPDWIPPNFHEWNYTNSTPPSVWFDALDTYGRRGYVADPTLLRKSVLQWHKDHPGATYWDRLKGYQSHLLKKIDDYLFMEKTCALIPGVSVFGQGGLTMLVERIKLDEVPTLRMGGKDCLKQEETPDADDGNNNTTKKKKLKLFCGVYSYDGQRDSTRLAALSYGIKCDGFLAFSTATIPSLGMVALMHRGNETYQNMFQKTRSILSYVATHYLDDYDYFHLGGDDMHVIVENMRSLMLVLEYEREGYSGNKEGRMFGQLAIKPRAGNLIFTGGPG</sequence>
<feature type="transmembrane region" description="Helical" evidence="1">
    <location>
        <begin position="58"/>
        <end position="79"/>
    </location>
</feature>
<proteinExistence type="predicted"/>
<comment type="caution">
    <text evidence="2">The sequence shown here is derived from an EMBL/GenBank/DDBJ whole genome shotgun (WGS) entry which is preliminary data.</text>
</comment>
<evidence type="ECO:0000313" key="3">
    <source>
        <dbReference type="Proteomes" id="UP001224775"/>
    </source>
</evidence>
<protein>
    <submittedName>
        <fullName evidence="2">Uncharacterized protein</fullName>
    </submittedName>
</protein>
<evidence type="ECO:0000313" key="2">
    <source>
        <dbReference type="EMBL" id="KAK1741065.1"/>
    </source>
</evidence>
<accession>A0AAD8Y9R5</accession>
<gene>
    <name evidence="2" type="ORF">QTG54_008317</name>
</gene>
<evidence type="ECO:0000256" key="1">
    <source>
        <dbReference type="SAM" id="Phobius"/>
    </source>
</evidence>
<dbReference type="AlphaFoldDB" id="A0AAD8Y9R5"/>
<dbReference type="Proteomes" id="UP001224775">
    <property type="component" value="Unassembled WGS sequence"/>
</dbReference>
<dbReference type="EMBL" id="JATAAI010000014">
    <property type="protein sequence ID" value="KAK1741065.1"/>
    <property type="molecule type" value="Genomic_DNA"/>
</dbReference>